<proteinExistence type="predicted"/>
<feature type="compositionally biased region" description="Low complexity" evidence="1">
    <location>
        <begin position="22"/>
        <end position="34"/>
    </location>
</feature>
<evidence type="ECO:0000256" key="1">
    <source>
        <dbReference type="SAM" id="MobiDB-lite"/>
    </source>
</evidence>
<keyword evidence="3" id="KW-1185">Reference proteome</keyword>
<feature type="region of interest" description="Disordered" evidence="1">
    <location>
        <begin position="1"/>
        <end position="89"/>
    </location>
</feature>
<reference evidence="2 3" key="1">
    <citation type="submission" date="2024-02" db="EMBL/GenBank/DDBJ databases">
        <title>High-quality chromosome-scale genome assembly of Pensacola bahiagrass (Paspalum notatum Flugge var. saurae).</title>
        <authorList>
            <person name="Vega J.M."/>
            <person name="Podio M."/>
            <person name="Orjuela J."/>
            <person name="Siena L.A."/>
            <person name="Pessino S.C."/>
            <person name="Combes M.C."/>
            <person name="Mariac C."/>
            <person name="Albertini E."/>
            <person name="Pupilli F."/>
            <person name="Ortiz J.P.A."/>
            <person name="Leblanc O."/>
        </authorList>
    </citation>
    <scope>NUCLEOTIDE SEQUENCE [LARGE SCALE GENOMIC DNA]</scope>
    <source>
        <strain evidence="2">R1</strain>
        <tissue evidence="2">Leaf</tissue>
    </source>
</reference>
<evidence type="ECO:0000313" key="3">
    <source>
        <dbReference type="Proteomes" id="UP001341281"/>
    </source>
</evidence>
<organism evidence="2 3">
    <name type="scientific">Paspalum notatum var. saurae</name>
    <dbReference type="NCBI Taxonomy" id="547442"/>
    <lineage>
        <taxon>Eukaryota</taxon>
        <taxon>Viridiplantae</taxon>
        <taxon>Streptophyta</taxon>
        <taxon>Embryophyta</taxon>
        <taxon>Tracheophyta</taxon>
        <taxon>Spermatophyta</taxon>
        <taxon>Magnoliopsida</taxon>
        <taxon>Liliopsida</taxon>
        <taxon>Poales</taxon>
        <taxon>Poaceae</taxon>
        <taxon>PACMAD clade</taxon>
        <taxon>Panicoideae</taxon>
        <taxon>Andropogonodae</taxon>
        <taxon>Paspaleae</taxon>
        <taxon>Paspalinae</taxon>
        <taxon>Paspalum</taxon>
    </lineage>
</organism>
<dbReference type="Proteomes" id="UP001341281">
    <property type="component" value="Chromosome 07"/>
</dbReference>
<accession>A0AAQ3U1C2</accession>
<feature type="compositionally biased region" description="Pro residues" evidence="1">
    <location>
        <begin position="40"/>
        <end position="55"/>
    </location>
</feature>
<feature type="compositionally biased region" description="Polar residues" evidence="1">
    <location>
        <begin position="58"/>
        <end position="69"/>
    </location>
</feature>
<gene>
    <name evidence="2" type="ORF">U9M48_030640</name>
</gene>
<dbReference type="EMBL" id="CP144751">
    <property type="protein sequence ID" value="WVZ83498.1"/>
    <property type="molecule type" value="Genomic_DNA"/>
</dbReference>
<dbReference type="AlphaFoldDB" id="A0AAQ3U1C2"/>
<sequence>MPARAHSSAAGGGFRARRSTRRSTLSLLFPSPLADLAQSPSPPPIAQLAGPPPPRLTSDASQPSPSGGAQASEAYLRGDGVGGRATRST</sequence>
<name>A0AAQ3U1C2_PASNO</name>
<protein>
    <submittedName>
        <fullName evidence="2">Uncharacterized protein</fullName>
    </submittedName>
</protein>
<evidence type="ECO:0000313" key="2">
    <source>
        <dbReference type="EMBL" id="WVZ83498.1"/>
    </source>
</evidence>